<name>A0A0K2US44_LEPSM</name>
<evidence type="ECO:0000313" key="1">
    <source>
        <dbReference type="EMBL" id="CDW40840.1"/>
    </source>
</evidence>
<dbReference type="EMBL" id="HACA01023479">
    <property type="protein sequence ID" value="CDW40840.1"/>
    <property type="molecule type" value="Transcribed_RNA"/>
</dbReference>
<sequence>MSKQIKDHYVSTMTVDRIVTCLGQCSFLPSFRECQTVEYWPKSSSEIFVVHHRVIYNILCVDGC</sequence>
<proteinExistence type="predicted"/>
<accession>A0A0K2US44</accession>
<organism evidence="1">
    <name type="scientific">Lepeophtheirus salmonis</name>
    <name type="common">Salmon louse</name>
    <name type="synonym">Caligus salmonis</name>
    <dbReference type="NCBI Taxonomy" id="72036"/>
    <lineage>
        <taxon>Eukaryota</taxon>
        <taxon>Metazoa</taxon>
        <taxon>Ecdysozoa</taxon>
        <taxon>Arthropoda</taxon>
        <taxon>Crustacea</taxon>
        <taxon>Multicrustacea</taxon>
        <taxon>Hexanauplia</taxon>
        <taxon>Copepoda</taxon>
        <taxon>Siphonostomatoida</taxon>
        <taxon>Caligidae</taxon>
        <taxon>Lepeophtheirus</taxon>
    </lineage>
</organism>
<reference evidence="1" key="1">
    <citation type="submission" date="2014-05" db="EMBL/GenBank/DDBJ databases">
        <authorList>
            <person name="Chronopoulou M."/>
        </authorList>
    </citation>
    <scope>NUCLEOTIDE SEQUENCE</scope>
    <source>
        <tissue evidence="1">Whole organism</tissue>
    </source>
</reference>
<dbReference type="AlphaFoldDB" id="A0A0K2US44"/>
<protein>
    <submittedName>
        <fullName evidence="1">Uncharacterized protein</fullName>
    </submittedName>
</protein>